<evidence type="ECO:0000313" key="1">
    <source>
        <dbReference type="EMBL" id="MBP1041429.1"/>
    </source>
</evidence>
<organism evidence="1 2">
    <name type="scientific">Vagococcus allomyrinae</name>
    <dbReference type="NCBI Taxonomy" id="2794353"/>
    <lineage>
        <taxon>Bacteria</taxon>
        <taxon>Bacillati</taxon>
        <taxon>Bacillota</taxon>
        <taxon>Bacilli</taxon>
        <taxon>Lactobacillales</taxon>
        <taxon>Enterococcaceae</taxon>
        <taxon>Vagococcus</taxon>
    </lineage>
</organism>
<reference evidence="1" key="1">
    <citation type="submission" date="2020-12" db="EMBL/GenBank/DDBJ databases">
        <title>Vagococcus allomyrinae sp. nov. and Enterococcus lavae sp. nov., isolated from the larvae of Allomyrina dichotoma.</title>
        <authorList>
            <person name="Lee S.D."/>
        </authorList>
    </citation>
    <scope>NUCLEOTIDE SEQUENCE</scope>
    <source>
        <strain evidence="1">BWB3-3</strain>
    </source>
</reference>
<comment type="caution">
    <text evidence="1">The sequence shown here is derived from an EMBL/GenBank/DDBJ whole genome shotgun (WGS) entry which is preliminary data.</text>
</comment>
<dbReference type="RefSeq" id="WP_209527366.1">
    <property type="nucleotide sequence ID" value="NZ_JAEEGA010000006.1"/>
</dbReference>
<dbReference type="Proteomes" id="UP000674938">
    <property type="component" value="Unassembled WGS sequence"/>
</dbReference>
<sequence>MTYRDGYGEYRLSLDLETQLFKVYLPDNPQICGYGTTIEKALQELSRQKEPV</sequence>
<dbReference type="AlphaFoldDB" id="A0A940SV27"/>
<dbReference type="EMBL" id="JAEEGA010000006">
    <property type="protein sequence ID" value="MBP1041429.1"/>
    <property type="molecule type" value="Genomic_DNA"/>
</dbReference>
<gene>
    <name evidence="1" type="ORF">I6N95_10470</name>
</gene>
<proteinExistence type="predicted"/>
<accession>A0A940SV27</accession>
<keyword evidence="2" id="KW-1185">Reference proteome</keyword>
<name>A0A940SV27_9ENTE</name>
<protein>
    <submittedName>
        <fullName evidence="1">Uncharacterized protein</fullName>
    </submittedName>
</protein>
<evidence type="ECO:0000313" key="2">
    <source>
        <dbReference type="Proteomes" id="UP000674938"/>
    </source>
</evidence>